<evidence type="ECO:0000256" key="1">
    <source>
        <dbReference type="ARBA" id="ARBA00004651"/>
    </source>
</evidence>
<reference evidence="11 12" key="1">
    <citation type="journal article" date="2010" name="Stand. Genomic Sci.">
        <title>Complete genome sequence of Aminobacterium colombiense type strain (ALA-1).</title>
        <authorList>
            <person name="Chertkov O."/>
            <person name="Sikorski J."/>
            <person name="Brambilla E."/>
            <person name="Lapidus A."/>
            <person name="Copeland A."/>
            <person name="Glavina Del Rio T."/>
            <person name="Nolan M."/>
            <person name="Lucas S."/>
            <person name="Tice H."/>
            <person name="Cheng J.F."/>
            <person name="Han C."/>
            <person name="Detter J.C."/>
            <person name="Bruce D."/>
            <person name="Tapia R."/>
            <person name="Goodwin L."/>
            <person name="Pitluck S."/>
            <person name="Liolios K."/>
            <person name="Ivanova N."/>
            <person name="Mavromatis K."/>
            <person name="Ovchinnikova G."/>
            <person name="Pati A."/>
            <person name="Chen A."/>
            <person name="Palaniappan K."/>
            <person name="Land M."/>
            <person name="Hauser L."/>
            <person name="Chang Y.J."/>
            <person name="Jeffries C.D."/>
            <person name="Spring S."/>
            <person name="Rohde M."/>
            <person name="Goker M."/>
            <person name="Bristow J."/>
            <person name="Eisen J.A."/>
            <person name="Markowitz V."/>
            <person name="Hugenholtz P."/>
            <person name="Kyrpides N.C."/>
            <person name="Klenk H.P."/>
        </authorList>
    </citation>
    <scope>NUCLEOTIDE SEQUENCE [LARGE SCALE GENOMIC DNA]</scope>
    <source>
        <strain evidence="12">DSM 12261 / ALA-1</strain>
    </source>
</reference>
<dbReference type="PANTHER" id="PTHR30347">
    <property type="entry name" value="POTASSIUM CHANNEL RELATED"/>
    <property type="match status" value="1"/>
</dbReference>
<dbReference type="Pfam" id="PF00924">
    <property type="entry name" value="MS_channel_2nd"/>
    <property type="match status" value="1"/>
</dbReference>
<keyword evidence="12" id="KW-1185">Reference proteome</keyword>
<dbReference type="PANTHER" id="PTHR30347:SF1">
    <property type="entry name" value="MECHANOSENSITIVE CHANNEL MSCK"/>
    <property type="match status" value="1"/>
</dbReference>
<dbReference type="STRING" id="572547.Amico_0152"/>
<dbReference type="GO" id="GO:0005886">
    <property type="term" value="C:plasma membrane"/>
    <property type="evidence" value="ECO:0007669"/>
    <property type="project" value="UniProtKB-SubCell"/>
</dbReference>
<evidence type="ECO:0000256" key="2">
    <source>
        <dbReference type="ARBA" id="ARBA00008017"/>
    </source>
</evidence>
<dbReference type="RefSeq" id="WP_013047565.1">
    <property type="nucleotide sequence ID" value="NC_014011.1"/>
</dbReference>
<dbReference type="KEGG" id="aco:Amico_0152"/>
<name>D5ECL7_AMICL</name>
<protein>
    <submittedName>
        <fullName evidence="11">MscS Mechanosensitive ion channel</fullName>
    </submittedName>
</protein>
<dbReference type="HOGENOM" id="CLU_371642_0_0_0"/>
<keyword evidence="4 8" id="KW-0812">Transmembrane</keyword>
<comment type="similarity">
    <text evidence="2">Belongs to the MscS (TC 1.A.23) family.</text>
</comment>
<dbReference type="InterPro" id="IPR006685">
    <property type="entry name" value="MscS_channel_2nd"/>
</dbReference>
<evidence type="ECO:0000256" key="7">
    <source>
        <dbReference type="SAM" id="Coils"/>
    </source>
</evidence>
<dbReference type="SUPFAM" id="SSF50182">
    <property type="entry name" value="Sm-like ribonucleoproteins"/>
    <property type="match status" value="1"/>
</dbReference>
<evidence type="ECO:0000313" key="11">
    <source>
        <dbReference type="EMBL" id="ADE56299.1"/>
    </source>
</evidence>
<evidence type="ECO:0000256" key="8">
    <source>
        <dbReference type="SAM" id="Phobius"/>
    </source>
</evidence>
<dbReference type="InterPro" id="IPR052702">
    <property type="entry name" value="MscS-like_channel"/>
</dbReference>
<feature type="transmembrane region" description="Helical" evidence="8">
    <location>
        <begin position="490"/>
        <end position="510"/>
    </location>
</feature>
<evidence type="ECO:0000313" key="12">
    <source>
        <dbReference type="Proteomes" id="UP000002366"/>
    </source>
</evidence>
<keyword evidence="3" id="KW-1003">Cell membrane</keyword>
<evidence type="ECO:0000259" key="10">
    <source>
        <dbReference type="Pfam" id="PF21082"/>
    </source>
</evidence>
<dbReference type="Pfam" id="PF21082">
    <property type="entry name" value="MS_channel_3rd"/>
    <property type="match status" value="1"/>
</dbReference>
<evidence type="ECO:0000256" key="3">
    <source>
        <dbReference type="ARBA" id="ARBA00022475"/>
    </source>
</evidence>
<dbReference type="InterPro" id="IPR010920">
    <property type="entry name" value="LSM_dom_sf"/>
</dbReference>
<dbReference type="InterPro" id="IPR049278">
    <property type="entry name" value="MS_channel_C"/>
</dbReference>
<dbReference type="InterPro" id="IPR023408">
    <property type="entry name" value="MscS_beta-dom_sf"/>
</dbReference>
<keyword evidence="6 8" id="KW-0472">Membrane</keyword>
<keyword evidence="5 8" id="KW-1133">Transmembrane helix</keyword>
<gene>
    <name evidence="11" type="ordered locus">Amico_0152</name>
</gene>
<dbReference type="Gene3D" id="1.10.287.1260">
    <property type="match status" value="1"/>
</dbReference>
<dbReference type="eggNOG" id="COG3264">
    <property type="taxonomic scope" value="Bacteria"/>
</dbReference>
<dbReference type="eggNOG" id="COG1196">
    <property type="taxonomic scope" value="Bacteria"/>
</dbReference>
<dbReference type="Proteomes" id="UP000002366">
    <property type="component" value="Chromosome"/>
</dbReference>
<evidence type="ECO:0000256" key="6">
    <source>
        <dbReference type="ARBA" id="ARBA00023136"/>
    </source>
</evidence>
<comment type="subcellular location">
    <subcellularLocation>
        <location evidence="1">Cell membrane</location>
        <topology evidence="1">Multi-pass membrane protein</topology>
    </subcellularLocation>
</comment>
<feature type="coiled-coil region" evidence="7">
    <location>
        <begin position="263"/>
        <end position="311"/>
    </location>
</feature>
<feature type="transmembrane region" description="Helical" evidence="8">
    <location>
        <begin position="565"/>
        <end position="593"/>
    </location>
</feature>
<evidence type="ECO:0000259" key="9">
    <source>
        <dbReference type="Pfam" id="PF00924"/>
    </source>
</evidence>
<feature type="domain" description="Mechanosensitive ion channel MscS C-terminal" evidence="10">
    <location>
        <begin position="656"/>
        <end position="738"/>
    </location>
</feature>
<dbReference type="InterPro" id="IPR006686">
    <property type="entry name" value="MscS_channel_CS"/>
</dbReference>
<organism evidence="11 12">
    <name type="scientific">Aminobacterium colombiense (strain DSM 12261 / ALA-1)</name>
    <dbReference type="NCBI Taxonomy" id="572547"/>
    <lineage>
        <taxon>Bacteria</taxon>
        <taxon>Thermotogati</taxon>
        <taxon>Synergistota</taxon>
        <taxon>Synergistia</taxon>
        <taxon>Synergistales</taxon>
        <taxon>Aminobacteriaceae</taxon>
        <taxon>Aminobacterium</taxon>
    </lineage>
</organism>
<accession>D5ECL7</accession>
<dbReference type="PROSITE" id="PS01246">
    <property type="entry name" value="UPF0003"/>
    <property type="match status" value="1"/>
</dbReference>
<evidence type="ECO:0000256" key="4">
    <source>
        <dbReference type="ARBA" id="ARBA00022692"/>
    </source>
</evidence>
<dbReference type="SUPFAM" id="SSF82861">
    <property type="entry name" value="Mechanosensitive channel protein MscS (YggB), transmembrane region"/>
    <property type="match status" value="1"/>
</dbReference>
<keyword evidence="7" id="KW-0175">Coiled coil</keyword>
<sequence length="769" mass="87888">MKKTWPARLPRAWILLLLMSIFMALPTAGCGAVLPLPGSVPLSSSGEGVAQEESFFTPEKIKQRIVEIEKTIETLQSSQPLLTSEQVGLTEGEINSRLKGLESLIALYQRYLSVAERAKKTQSDFEKQKAESQKDIAALVPDNPPYSLSFYENYRGRLETLSQEIDTVTYAIRLSESAIVSLKEKIRQNEQHLAMLKEEQTPSKFSEWVQQEVELETEKNRLSLAFREKNVEESRLRFDMLEMERKNVTEGMKWIAQHLQYDEADLKRQVSLIKERERQLQEQAETLRQESEKAREEFMNAQARAESASDAENLSLYRAQQSEKETWYVYYQAAMDQAEQAQVWAEETREIWETRYSLLEKKLPTAELIKRRTETEMRKKDLDNVLLGLQKMQVSLQSRLLTLDSSMASESESSPLYRVLRQESEGLKKQIELNGQYMTSLLSISMLNTRLLEELESLLSSVTITEKVSVASLERLRAFLNFQLWSGDGFSVSVKKLILAVIIVLLGFIASRKATKGVKQYLLRRFEMDPTAAMAIQKGLFAILVFICILAALDMVNIPLTAFAFLGGALALGVGIGAQNIFSNLISGLILFFSKPFRVHDIVEIEDIVGTVEEIESRSTRIRTFDNVDVLVPNRYFLENRIVNWTRTDQVIRGKVKVGVAYGSPAREVERLLLVAASSHKDILTMPEPYVIFNDFGSSSLDFDLYFWVDMRKASRFVAQSDLRYKIIELFEERNITIAFPQLDIHFDKDVSHNMAIVNHPQGKEASRE</sequence>
<proteinExistence type="inferred from homology"/>
<dbReference type="Gene3D" id="3.30.70.100">
    <property type="match status" value="1"/>
</dbReference>
<dbReference type="InterPro" id="IPR011066">
    <property type="entry name" value="MscS_channel_C_sf"/>
</dbReference>
<evidence type="ECO:0000256" key="5">
    <source>
        <dbReference type="ARBA" id="ARBA00022989"/>
    </source>
</evidence>
<dbReference type="EMBL" id="CP001997">
    <property type="protein sequence ID" value="ADE56299.1"/>
    <property type="molecule type" value="Genomic_DNA"/>
</dbReference>
<dbReference type="Gene3D" id="2.30.30.60">
    <property type="match status" value="1"/>
</dbReference>
<dbReference type="GO" id="GO:0055085">
    <property type="term" value="P:transmembrane transport"/>
    <property type="evidence" value="ECO:0007669"/>
    <property type="project" value="InterPro"/>
</dbReference>
<feature type="transmembrane region" description="Helical" evidence="8">
    <location>
        <begin position="531"/>
        <end position="553"/>
    </location>
</feature>
<dbReference type="SUPFAM" id="SSF82689">
    <property type="entry name" value="Mechanosensitive channel protein MscS (YggB), C-terminal domain"/>
    <property type="match status" value="1"/>
</dbReference>
<feature type="domain" description="Mechanosensitive ion channel MscS" evidence="9">
    <location>
        <begin position="580"/>
        <end position="647"/>
    </location>
</feature>
<dbReference type="OrthoDB" id="9809206at2"/>
<dbReference type="InterPro" id="IPR011014">
    <property type="entry name" value="MscS_channel_TM-2"/>
</dbReference>
<dbReference type="AlphaFoldDB" id="D5ECL7"/>